<sequence length="202" mass="21669">MYWLMCCVKVASRIPDAACMVACPPAKTGAAEEGGLSDVHAWLGQIAAETTRFSEQAQDEDLGKRMYHALHEAVSADSSKAVLIGSDIPDICESVLEAAFAALEEHQVVFGPSIDGGYYLVGASRLPPDMFEGISWSTSSVLSESMSQAASIGLNVAPRSTLPVLRDIDTIEDLQAWMEGHHDLQHPVRGISTKLVAARRDA</sequence>
<evidence type="ECO:0000313" key="2">
    <source>
        <dbReference type="Proteomes" id="UP001491310"/>
    </source>
</evidence>
<proteinExistence type="predicted"/>
<dbReference type="SUPFAM" id="SSF53448">
    <property type="entry name" value="Nucleotide-diphospho-sugar transferases"/>
    <property type="match status" value="1"/>
</dbReference>
<dbReference type="Gene3D" id="3.90.550.10">
    <property type="entry name" value="Spore Coat Polysaccharide Biosynthesis Protein SpsA, Chain A"/>
    <property type="match status" value="1"/>
</dbReference>
<dbReference type="Pfam" id="PF09837">
    <property type="entry name" value="DUF2064"/>
    <property type="match status" value="1"/>
</dbReference>
<gene>
    <name evidence="1" type="ORF">WJX75_001737</name>
</gene>
<dbReference type="Proteomes" id="UP001491310">
    <property type="component" value="Unassembled WGS sequence"/>
</dbReference>
<dbReference type="InterPro" id="IPR029044">
    <property type="entry name" value="Nucleotide-diphossugar_trans"/>
</dbReference>
<dbReference type="EMBL" id="JALJOT010000006">
    <property type="protein sequence ID" value="KAK9909402.1"/>
    <property type="molecule type" value="Genomic_DNA"/>
</dbReference>
<evidence type="ECO:0000313" key="1">
    <source>
        <dbReference type="EMBL" id="KAK9909402.1"/>
    </source>
</evidence>
<comment type="caution">
    <text evidence="1">The sequence shown here is derived from an EMBL/GenBank/DDBJ whole genome shotgun (WGS) entry which is preliminary data.</text>
</comment>
<name>A0ABR2YR67_9CHLO</name>
<organism evidence="1 2">
    <name type="scientific">Coccomyxa subellipsoidea</name>
    <dbReference type="NCBI Taxonomy" id="248742"/>
    <lineage>
        <taxon>Eukaryota</taxon>
        <taxon>Viridiplantae</taxon>
        <taxon>Chlorophyta</taxon>
        <taxon>core chlorophytes</taxon>
        <taxon>Trebouxiophyceae</taxon>
        <taxon>Trebouxiophyceae incertae sedis</taxon>
        <taxon>Coccomyxaceae</taxon>
        <taxon>Coccomyxa</taxon>
    </lineage>
</organism>
<dbReference type="NCBIfam" id="TIGR04282">
    <property type="entry name" value="glyco_like_cofC"/>
    <property type="match status" value="1"/>
</dbReference>
<reference evidence="1 2" key="1">
    <citation type="journal article" date="2024" name="Nat. Commun.">
        <title>Phylogenomics reveals the evolutionary origins of lichenization in chlorophyte algae.</title>
        <authorList>
            <person name="Puginier C."/>
            <person name="Libourel C."/>
            <person name="Otte J."/>
            <person name="Skaloud P."/>
            <person name="Haon M."/>
            <person name="Grisel S."/>
            <person name="Petersen M."/>
            <person name="Berrin J.G."/>
            <person name="Delaux P.M."/>
            <person name="Dal Grande F."/>
            <person name="Keller J."/>
        </authorList>
    </citation>
    <scope>NUCLEOTIDE SEQUENCE [LARGE SCALE GENOMIC DNA]</scope>
    <source>
        <strain evidence="1 2">SAG 216-7</strain>
    </source>
</reference>
<keyword evidence="2" id="KW-1185">Reference proteome</keyword>
<dbReference type="PANTHER" id="PTHR36529:SF1">
    <property type="entry name" value="GLYCOSYLTRANSFERASE"/>
    <property type="match status" value="1"/>
</dbReference>
<dbReference type="InterPro" id="IPR018641">
    <property type="entry name" value="Trfase_1_rSAM/seldom-assoc"/>
</dbReference>
<dbReference type="PANTHER" id="PTHR36529">
    <property type="entry name" value="SLL1095 PROTEIN"/>
    <property type="match status" value="1"/>
</dbReference>
<accession>A0ABR2YR67</accession>
<evidence type="ECO:0008006" key="3">
    <source>
        <dbReference type="Google" id="ProtNLM"/>
    </source>
</evidence>
<protein>
    <recommendedName>
        <fullName evidence="3">Glycosyltransferase</fullName>
    </recommendedName>
</protein>